<reference evidence="2" key="1">
    <citation type="submission" date="2023-05" db="EMBL/GenBank/DDBJ databases">
        <authorList>
            <person name="Pathak J."/>
            <person name="Thiruvengadam V."/>
            <person name="Gracy G.R."/>
            <person name="M M."/>
        </authorList>
    </citation>
    <scope>NUCLEOTIDE SEQUENCE</scope>
    <source>
        <tissue evidence="2">Head and antenna</tissue>
    </source>
</reference>
<dbReference type="PANTHER" id="PTHR11257">
    <property type="entry name" value="CHEMOSENSORY PROTEIN-RELATED"/>
    <property type="match status" value="1"/>
</dbReference>
<evidence type="ECO:0000256" key="1">
    <source>
        <dbReference type="SAM" id="SignalP"/>
    </source>
</evidence>
<accession>A0AAU0QLN2</accession>
<feature type="signal peptide" evidence="1">
    <location>
        <begin position="1"/>
        <end position="16"/>
    </location>
</feature>
<dbReference type="InterPro" id="IPR036682">
    <property type="entry name" value="OS_D_A10/PebIII_sf"/>
</dbReference>
<name>A0AAU0QLN2_9NEOP</name>
<evidence type="ECO:0000313" key="2">
    <source>
        <dbReference type="EMBL" id="WPO56435.1"/>
    </source>
</evidence>
<sequence>MKFIIILAVFVALAVAKETYTTENDDFDIDALIANPSEFKKFVGCFLDSSPCNAVAEHFKKDIPEAFQQACEKCTDAQKVLFRKFLAGLKEKFPEDLAAFKKKFDPESKYYAGLVKAVAES</sequence>
<protein>
    <submittedName>
        <fullName evidence="2">Chemosensory protein</fullName>
    </submittedName>
</protein>
<organism evidence="2">
    <name type="scientific">Leucinodes orbonalis</name>
    <dbReference type="NCBI Taxonomy" id="711050"/>
    <lineage>
        <taxon>Eukaryota</taxon>
        <taxon>Metazoa</taxon>
        <taxon>Ecdysozoa</taxon>
        <taxon>Arthropoda</taxon>
        <taxon>Hexapoda</taxon>
        <taxon>Insecta</taxon>
        <taxon>Pterygota</taxon>
        <taxon>Neoptera</taxon>
        <taxon>Endopterygota</taxon>
        <taxon>Lepidoptera</taxon>
        <taxon>Glossata</taxon>
        <taxon>Ditrysia</taxon>
        <taxon>Pyraloidea</taxon>
        <taxon>Crambidae</taxon>
        <taxon>Spilomelinae</taxon>
        <taxon>Leucinodes</taxon>
    </lineage>
</organism>
<dbReference type="Pfam" id="PF03392">
    <property type="entry name" value="OS-D"/>
    <property type="match status" value="1"/>
</dbReference>
<dbReference type="EMBL" id="OQ970426">
    <property type="protein sequence ID" value="WPO56435.1"/>
    <property type="molecule type" value="mRNA"/>
</dbReference>
<proteinExistence type="evidence at transcript level"/>
<feature type="chain" id="PRO_5043591496" evidence="1">
    <location>
        <begin position="17"/>
        <end position="121"/>
    </location>
</feature>
<dbReference type="PANTHER" id="PTHR11257:SF13">
    <property type="entry name" value="GEO07322P1"/>
    <property type="match status" value="1"/>
</dbReference>
<dbReference type="InterPro" id="IPR005055">
    <property type="entry name" value="A10/PebIII"/>
</dbReference>
<dbReference type="SUPFAM" id="SSF100910">
    <property type="entry name" value="Chemosensory protein Csp2"/>
    <property type="match status" value="1"/>
</dbReference>
<dbReference type="Gene3D" id="1.10.2080.10">
    <property type="entry name" value="Insect odorant-binding protein A10/Ejaculatory bulb-specific protein 3"/>
    <property type="match status" value="1"/>
</dbReference>
<dbReference type="AlphaFoldDB" id="A0AAU0QLN2"/>
<keyword evidence="1" id="KW-0732">Signal</keyword>